<dbReference type="AlphaFoldDB" id="A0AAE9T0J0"/>
<evidence type="ECO:0000259" key="1">
    <source>
        <dbReference type="Pfam" id="PF18270"/>
    </source>
</evidence>
<evidence type="ECO:0000313" key="3">
    <source>
        <dbReference type="Proteomes" id="UP001059272"/>
    </source>
</evidence>
<name>A0AAE9T0J0_9GAMM</name>
<gene>
    <name evidence="2" type="ORF">LW347_02845</name>
</gene>
<evidence type="ECO:0000313" key="2">
    <source>
        <dbReference type="EMBL" id="UVO08946.1"/>
    </source>
</evidence>
<feature type="domain" description="Virulence factor Evf" evidence="1">
    <location>
        <begin position="38"/>
        <end position="264"/>
    </location>
</feature>
<organism evidence="2 3">
    <name type="scientific">Pectobacterium polonicum</name>
    <dbReference type="NCBI Taxonomy" id="2485124"/>
    <lineage>
        <taxon>Bacteria</taxon>
        <taxon>Pseudomonadati</taxon>
        <taxon>Pseudomonadota</taxon>
        <taxon>Gammaproteobacteria</taxon>
        <taxon>Enterobacterales</taxon>
        <taxon>Pectobacteriaceae</taxon>
        <taxon>Pectobacterium</taxon>
    </lineage>
</organism>
<dbReference type="EMBL" id="CP090065">
    <property type="protein sequence ID" value="UVO08946.1"/>
    <property type="molecule type" value="Genomic_DNA"/>
</dbReference>
<accession>A0AAE9T0J0</accession>
<dbReference type="Pfam" id="PF18270">
    <property type="entry name" value="Evf"/>
    <property type="match status" value="1"/>
</dbReference>
<dbReference type="KEGG" id="ppoo:LW347_02845"/>
<dbReference type="InterPro" id="IPR041576">
    <property type="entry name" value="Evf"/>
</dbReference>
<sequence>MLNEKAIQDVDLYFQNIHGPEGRLASNETFDIVPGLSKDGAVQYQTYQFNEAPKHLQKQVKAGRILMERFVAVASAAVNKKAPSNKEKYHYDIWKEVSNQLIPAFFTDPIKGEQNLNTTVKGVEVAKSVIQFAGNVIAGNVTGFATFLQNFGNGLSAEMNKTQANYNYLYAYSTHDLFQDTSGNVFYKPRFLIYGTHFKQEQKKIATSCASYQEVNLEFGVDTVGGTFRIEEYFNNQTFKKKVDNFLDKYEGKAIDDADSYFDDIFNGVKPNKNYVY</sequence>
<proteinExistence type="predicted"/>
<reference evidence="2" key="1">
    <citation type="submission" date="2021-12" db="EMBL/GenBank/DDBJ databases">
        <title>Genome sequence of novel Pectobacterium sp. causing blackleg.</title>
        <authorList>
            <person name="Wang J."/>
        </authorList>
    </citation>
    <scope>NUCLEOTIDE SEQUENCE</scope>
    <source>
        <strain evidence="2">BY21311</strain>
    </source>
</reference>
<dbReference type="Proteomes" id="UP001059272">
    <property type="component" value="Chromosome"/>
</dbReference>
<protein>
    <recommendedName>
        <fullName evidence="1">Virulence factor Evf domain-containing protein</fullName>
    </recommendedName>
</protein>
<dbReference type="RefSeq" id="WP_258883939.1">
    <property type="nucleotide sequence ID" value="NZ_CP090065.1"/>
</dbReference>